<keyword evidence="2" id="KW-1185">Reference proteome</keyword>
<sequence length="66" mass="7726">MAEGKMYKFFAYDDYKPNQNKLISLEEINSHFGIEFEGIQEGEVVNAKFKSAEIIKKELSKMNFEQ</sequence>
<dbReference type="RefSeq" id="WP_133534858.1">
    <property type="nucleotide sequence ID" value="NZ_SNYH01000001.1"/>
</dbReference>
<organism evidence="1 2">
    <name type="scientific">Tenacibaculum caenipelagi</name>
    <dbReference type="NCBI Taxonomy" id="1325435"/>
    <lineage>
        <taxon>Bacteria</taxon>
        <taxon>Pseudomonadati</taxon>
        <taxon>Bacteroidota</taxon>
        <taxon>Flavobacteriia</taxon>
        <taxon>Flavobacteriales</taxon>
        <taxon>Flavobacteriaceae</taxon>
        <taxon>Tenacibaculum</taxon>
    </lineage>
</organism>
<name>A0A4R6TLA1_9FLAO</name>
<gene>
    <name evidence="1" type="ORF">DFQ07_0690</name>
</gene>
<proteinExistence type="predicted"/>
<evidence type="ECO:0000313" key="1">
    <source>
        <dbReference type="EMBL" id="TDQ30347.1"/>
    </source>
</evidence>
<dbReference type="EMBL" id="SNYH01000001">
    <property type="protein sequence ID" value="TDQ30347.1"/>
    <property type="molecule type" value="Genomic_DNA"/>
</dbReference>
<accession>A0A4R6TLA1</accession>
<evidence type="ECO:0000313" key="2">
    <source>
        <dbReference type="Proteomes" id="UP000295390"/>
    </source>
</evidence>
<dbReference type="AlphaFoldDB" id="A0A4R6TLA1"/>
<reference evidence="1 2" key="1">
    <citation type="submission" date="2019-03" db="EMBL/GenBank/DDBJ databases">
        <title>Genomic Encyclopedia of Type Strains, Phase III (KMG-III): the genomes of soil and plant-associated and newly described type strains.</title>
        <authorList>
            <person name="Whitman W."/>
        </authorList>
    </citation>
    <scope>NUCLEOTIDE SEQUENCE [LARGE SCALE GENOMIC DNA]</scope>
    <source>
        <strain evidence="1 2">CECT 8283</strain>
    </source>
</reference>
<dbReference type="Proteomes" id="UP000295390">
    <property type="component" value="Unassembled WGS sequence"/>
</dbReference>
<comment type="caution">
    <text evidence="1">The sequence shown here is derived from an EMBL/GenBank/DDBJ whole genome shotgun (WGS) entry which is preliminary data.</text>
</comment>
<protein>
    <submittedName>
        <fullName evidence="1">Uncharacterized protein</fullName>
    </submittedName>
</protein>